<name>A0A917L4R0_9PROT</name>
<feature type="domain" description="DUF7168" evidence="3">
    <location>
        <begin position="93"/>
        <end position="183"/>
    </location>
</feature>
<evidence type="ECO:0008006" key="6">
    <source>
        <dbReference type="Google" id="ProtNLM"/>
    </source>
</evidence>
<evidence type="ECO:0000259" key="3">
    <source>
        <dbReference type="Pfam" id="PF23771"/>
    </source>
</evidence>
<feature type="domain" description="DUF2786" evidence="2">
    <location>
        <begin position="9"/>
        <end position="49"/>
    </location>
</feature>
<protein>
    <recommendedName>
        <fullName evidence="6">DUF2786 domain-containing protein</fullName>
    </recommendedName>
</protein>
<dbReference type="Pfam" id="PF10979">
    <property type="entry name" value="DUF2786"/>
    <property type="match status" value="1"/>
</dbReference>
<dbReference type="EMBL" id="BMKW01000022">
    <property type="protein sequence ID" value="GGJ42047.1"/>
    <property type="molecule type" value="Genomic_DNA"/>
</dbReference>
<gene>
    <name evidence="4" type="ORF">GCM10011320_57020</name>
</gene>
<proteinExistence type="predicted"/>
<evidence type="ECO:0000256" key="1">
    <source>
        <dbReference type="SAM" id="MobiDB-lite"/>
    </source>
</evidence>
<dbReference type="InterPro" id="IPR055592">
    <property type="entry name" value="DUF7168"/>
</dbReference>
<dbReference type="Proteomes" id="UP000661507">
    <property type="component" value="Unassembled WGS sequence"/>
</dbReference>
<accession>A0A917L4R0</accession>
<keyword evidence="5" id="KW-1185">Reference proteome</keyword>
<dbReference type="Pfam" id="PF23771">
    <property type="entry name" value="DUF7168"/>
    <property type="match status" value="1"/>
</dbReference>
<reference evidence="4" key="1">
    <citation type="journal article" date="2014" name="Int. J. Syst. Evol. Microbiol.">
        <title>Complete genome sequence of Corynebacterium casei LMG S-19264T (=DSM 44701T), isolated from a smear-ripened cheese.</title>
        <authorList>
            <consortium name="US DOE Joint Genome Institute (JGI-PGF)"/>
            <person name="Walter F."/>
            <person name="Albersmeier A."/>
            <person name="Kalinowski J."/>
            <person name="Ruckert C."/>
        </authorList>
    </citation>
    <scope>NUCLEOTIDE SEQUENCE</scope>
    <source>
        <strain evidence="4">CGMCC 1.3617</strain>
    </source>
</reference>
<dbReference type="AlphaFoldDB" id="A0A917L4R0"/>
<reference evidence="4" key="2">
    <citation type="submission" date="2020-09" db="EMBL/GenBank/DDBJ databases">
        <authorList>
            <person name="Sun Q."/>
            <person name="Zhou Y."/>
        </authorList>
    </citation>
    <scope>NUCLEOTIDE SEQUENCE</scope>
    <source>
        <strain evidence="4">CGMCC 1.3617</strain>
    </source>
</reference>
<feature type="region of interest" description="Disordered" evidence="1">
    <location>
        <begin position="222"/>
        <end position="247"/>
    </location>
</feature>
<dbReference type="RefSeq" id="WP_188973298.1">
    <property type="nucleotide sequence ID" value="NZ_BMKW01000022.1"/>
</dbReference>
<evidence type="ECO:0000259" key="2">
    <source>
        <dbReference type="Pfam" id="PF10979"/>
    </source>
</evidence>
<comment type="caution">
    <text evidence="4">The sequence shown here is derived from an EMBL/GenBank/DDBJ whole genome shotgun (WGS) entry which is preliminary data.</text>
</comment>
<dbReference type="InterPro" id="IPR024498">
    <property type="entry name" value="DUF2786"/>
</dbReference>
<evidence type="ECO:0000313" key="5">
    <source>
        <dbReference type="Proteomes" id="UP000661507"/>
    </source>
</evidence>
<evidence type="ECO:0000313" key="4">
    <source>
        <dbReference type="EMBL" id="GGJ42047.1"/>
    </source>
</evidence>
<organism evidence="4 5">
    <name type="scientific">Neoroseomonas lacus</name>
    <dbReference type="NCBI Taxonomy" id="287609"/>
    <lineage>
        <taxon>Bacteria</taxon>
        <taxon>Pseudomonadati</taxon>
        <taxon>Pseudomonadota</taxon>
        <taxon>Alphaproteobacteria</taxon>
        <taxon>Acetobacterales</taxon>
        <taxon>Acetobacteraceae</taxon>
        <taxon>Neoroseomonas</taxon>
    </lineage>
</organism>
<sequence length="247" mass="27453">MSQQTELEKVKGRIRALAARTVDRGCSEAEALAAAQKIGELLEVYGLTMTEVELRQEICIQREVVFTGPRLQALSGIFLSVIDLAETKGWMVGRTTFVFYGLEPDVLMAEYLMHIVSGTVDHEEAAYRASAAYQRSRATPQNRLRSFRYGFAERVSKRIEELAAHRRASEEAARTPTSTGTALVLVKEQLIADGFREIGIRLRTSYTSRTVRDGDAYRRGMEAGGRVSLERPLRGAAGTPSLPGRQR</sequence>